<reference evidence="1 2" key="1">
    <citation type="journal article" date="2016" name="Mol. Biol. Evol.">
        <title>Comparative Genomics of Early-Diverging Mushroom-Forming Fungi Provides Insights into the Origins of Lignocellulose Decay Capabilities.</title>
        <authorList>
            <person name="Nagy L.G."/>
            <person name="Riley R."/>
            <person name="Tritt A."/>
            <person name="Adam C."/>
            <person name="Daum C."/>
            <person name="Floudas D."/>
            <person name="Sun H."/>
            <person name="Yadav J.S."/>
            <person name="Pangilinan J."/>
            <person name="Larsson K.H."/>
            <person name="Matsuura K."/>
            <person name="Barry K."/>
            <person name="Labutti K."/>
            <person name="Kuo R."/>
            <person name="Ohm R.A."/>
            <person name="Bhattacharya S.S."/>
            <person name="Shirouzu T."/>
            <person name="Yoshinaga Y."/>
            <person name="Martin F.M."/>
            <person name="Grigoriev I.V."/>
            <person name="Hibbett D.S."/>
        </authorList>
    </citation>
    <scope>NUCLEOTIDE SEQUENCE [LARGE SCALE GENOMIC DNA]</scope>
    <source>
        <strain evidence="1 2">TUFC12733</strain>
    </source>
</reference>
<proteinExistence type="predicted"/>
<organism evidence="1 2">
    <name type="scientific">Calocera viscosa (strain TUFC12733)</name>
    <dbReference type="NCBI Taxonomy" id="1330018"/>
    <lineage>
        <taxon>Eukaryota</taxon>
        <taxon>Fungi</taxon>
        <taxon>Dikarya</taxon>
        <taxon>Basidiomycota</taxon>
        <taxon>Agaricomycotina</taxon>
        <taxon>Dacrymycetes</taxon>
        <taxon>Dacrymycetales</taxon>
        <taxon>Dacrymycetaceae</taxon>
        <taxon>Calocera</taxon>
    </lineage>
</organism>
<evidence type="ECO:0000313" key="2">
    <source>
        <dbReference type="Proteomes" id="UP000076738"/>
    </source>
</evidence>
<name>A0A167PFA7_CALVF</name>
<evidence type="ECO:0000313" key="1">
    <source>
        <dbReference type="EMBL" id="KZO98733.1"/>
    </source>
</evidence>
<dbReference type="OrthoDB" id="3260379at2759"/>
<dbReference type="EMBL" id="KV417274">
    <property type="protein sequence ID" value="KZO98733.1"/>
    <property type="molecule type" value="Genomic_DNA"/>
</dbReference>
<keyword evidence="2" id="KW-1185">Reference proteome</keyword>
<accession>A0A167PFA7</accession>
<gene>
    <name evidence="1" type="ORF">CALVIDRAFT_561681</name>
</gene>
<sequence>MQILSLLVAQWPEAAMSMQNRIKPMEWFEVLEIVSAFDAVSSEVLNRVRQRMGASGDERQLAVERRKIVERSNARLLDLEKLYEDDLFEVPELPASDTEEEPQRKRVKRRELKTLAVSESTTCGSTIRALIWTEI</sequence>
<dbReference type="AlphaFoldDB" id="A0A167PFA7"/>
<protein>
    <submittedName>
        <fullName evidence="1">Uncharacterized protein</fullName>
    </submittedName>
</protein>
<dbReference type="Proteomes" id="UP000076738">
    <property type="component" value="Unassembled WGS sequence"/>
</dbReference>